<evidence type="ECO:0000313" key="3">
    <source>
        <dbReference type="Proteomes" id="UP000001514"/>
    </source>
</evidence>
<proteinExistence type="predicted"/>
<name>D8SSR8_SELML</name>
<dbReference type="AlphaFoldDB" id="D8SSR8"/>
<reference evidence="2 3" key="1">
    <citation type="journal article" date="2011" name="Science">
        <title>The Selaginella genome identifies genetic changes associated with the evolution of vascular plants.</title>
        <authorList>
            <person name="Banks J.A."/>
            <person name="Nishiyama T."/>
            <person name="Hasebe M."/>
            <person name="Bowman J.L."/>
            <person name="Gribskov M."/>
            <person name="dePamphilis C."/>
            <person name="Albert V.A."/>
            <person name="Aono N."/>
            <person name="Aoyama T."/>
            <person name="Ambrose B.A."/>
            <person name="Ashton N.W."/>
            <person name="Axtell M.J."/>
            <person name="Barker E."/>
            <person name="Barker M.S."/>
            <person name="Bennetzen J.L."/>
            <person name="Bonawitz N.D."/>
            <person name="Chapple C."/>
            <person name="Cheng C."/>
            <person name="Correa L.G."/>
            <person name="Dacre M."/>
            <person name="DeBarry J."/>
            <person name="Dreyer I."/>
            <person name="Elias M."/>
            <person name="Engstrom E.M."/>
            <person name="Estelle M."/>
            <person name="Feng L."/>
            <person name="Finet C."/>
            <person name="Floyd S.K."/>
            <person name="Frommer W.B."/>
            <person name="Fujita T."/>
            <person name="Gramzow L."/>
            <person name="Gutensohn M."/>
            <person name="Harholt J."/>
            <person name="Hattori M."/>
            <person name="Heyl A."/>
            <person name="Hirai T."/>
            <person name="Hiwatashi Y."/>
            <person name="Ishikawa M."/>
            <person name="Iwata M."/>
            <person name="Karol K.G."/>
            <person name="Koehler B."/>
            <person name="Kolukisaoglu U."/>
            <person name="Kubo M."/>
            <person name="Kurata T."/>
            <person name="Lalonde S."/>
            <person name="Li K."/>
            <person name="Li Y."/>
            <person name="Litt A."/>
            <person name="Lyons E."/>
            <person name="Manning G."/>
            <person name="Maruyama T."/>
            <person name="Michael T.P."/>
            <person name="Mikami K."/>
            <person name="Miyazaki S."/>
            <person name="Morinaga S."/>
            <person name="Murata T."/>
            <person name="Mueller-Roeber B."/>
            <person name="Nelson D.R."/>
            <person name="Obara M."/>
            <person name="Oguri Y."/>
            <person name="Olmstead R.G."/>
            <person name="Onodera N."/>
            <person name="Petersen B.L."/>
            <person name="Pils B."/>
            <person name="Prigge M."/>
            <person name="Rensing S.A."/>
            <person name="Riano-Pachon D.M."/>
            <person name="Roberts A.W."/>
            <person name="Sato Y."/>
            <person name="Scheller H.V."/>
            <person name="Schulz B."/>
            <person name="Schulz C."/>
            <person name="Shakirov E.V."/>
            <person name="Shibagaki N."/>
            <person name="Shinohara N."/>
            <person name="Shippen D.E."/>
            <person name="Soerensen I."/>
            <person name="Sotooka R."/>
            <person name="Sugimoto N."/>
            <person name="Sugita M."/>
            <person name="Sumikawa N."/>
            <person name="Tanurdzic M."/>
            <person name="Theissen G."/>
            <person name="Ulvskov P."/>
            <person name="Wakazuki S."/>
            <person name="Weng J.K."/>
            <person name="Willats W.W."/>
            <person name="Wipf D."/>
            <person name="Wolf P.G."/>
            <person name="Yang L."/>
            <person name="Zimmer A.D."/>
            <person name="Zhu Q."/>
            <person name="Mitros T."/>
            <person name="Hellsten U."/>
            <person name="Loque D."/>
            <person name="Otillar R."/>
            <person name="Salamov A."/>
            <person name="Schmutz J."/>
            <person name="Shapiro H."/>
            <person name="Lindquist E."/>
            <person name="Lucas S."/>
            <person name="Rokhsar D."/>
            <person name="Grigoriev I.V."/>
        </authorList>
    </citation>
    <scope>NUCLEOTIDE SEQUENCE [LARGE SCALE GENOMIC DNA]</scope>
</reference>
<dbReference type="InterPro" id="IPR022742">
    <property type="entry name" value="Hydrolase_4"/>
</dbReference>
<dbReference type="Gene3D" id="3.40.50.1820">
    <property type="entry name" value="alpha/beta hydrolase"/>
    <property type="match status" value="1"/>
</dbReference>
<organism evidence="3">
    <name type="scientific">Selaginella moellendorffii</name>
    <name type="common">Spikemoss</name>
    <dbReference type="NCBI Taxonomy" id="88036"/>
    <lineage>
        <taxon>Eukaryota</taxon>
        <taxon>Viridiplantae</taxon>
        <taxon>Streptophyta</taxon>
        <taxon>Embryophyta</taxon>
        <taxon>Tracheophyta</taxon>
        <taxon>Lycopodiopsida</taxon>
        <taxon>Selaginellales</taxon>
        <taxon>Selaginellaceae</taxon>
        <taxon>Selaginella</taxon>
    </lineage>
</organism>
<dbReference type="PANTHER" id="PTHR42886:SF53">
    <property type="entry name" value="ALPHA_BETA-HYDROLASES SUPERFAMILY PROTEIN"/>
    <property type="match status" value="1"/>
</dbReference>
<dbReference type="SUPFAM" id="SSF53474">
    <property type="entry name" value="alpha/beta-Hydrolases"/>
    <property type="match status" value="1"/>
</dbReference>
<dbReference type="eggNOG" id="KOG4667">
    <property type="taxonomic scope" value="Eukaryota"/>
</dbReference>
<dbReference type="EMBL" id="GL377638">
    <property type="protein sequence ID" value="EFJ12530.1"/>
    <property type="molecule type" value="Genomic_DNA"/>
</dbReference>
<evidence type="ECO:0000313" key="2">
    <source>
        <dbReference type="EMBL" id="EFJ12530.1"/>
    </source>
</evidence>
<sequence>MATPAVESGLSSRKSRVVVPNFQGKKLVGILDDTGSPDLCILCHGLRSSKESTGLVVLANALAEAGLSTYRFDFSGNGESEGEFSYGGYWQEVEDLRAVVLHWRAHTRLVNCIIGHSKGGNAVLLYSSKYGDVPLVVNCSGRGLLKRGLKSRLGSDFMGRLDREGFVTVRDKQGDFNVTKENLMQRLSIDMFGEVGKIPSNCRVLTIHGSEDEVVTVEDAYEFDKHVPNHTLRIVEGADHGYSSHHSELKQTVLEFVQGESCQGRALM</sequence>
<feature type="domain" description="Serine aminopeptidase S33" evidence="1">
    <location>
        <begin position="39"/>
        <end position="132"/>
    </location>
</feature>
<dbReference type="OMA" id="HGTHDRI"/>
<dbReference type="InterPro" id="IPR029058">
    <property type="entry name" value="AB_hydrolase_fold"/>
</dbReference>
<evidence type="ECO:0000259" key="1">
    <source>
        <dbReference type="Pfam" id="PF12146"/>
    </source>
</evidence>
<accession>D8SSR8</accession>
<keyword evidence="3" id="KW-1185">Reference proteome</keyword>
<dbReference type="PANTHER" id="PTHR42886">
    <property type="entry name" value="RE40534P-RELATED"/>
    <property type="match status" value="1"/>
</dbReference>
<dbReference type="Pfam" id="PF12146">
    <property type="entry name" value="Hydrolase_4"/>
    <property type="match status" value="1"/>
</dbReference>
<dbReference type="KEGG" id="smo:SELMODRAFT_123787"/>
<dbReference type="Gramene" id="EFJ12530">
    <property type="protein sequence ID" value="EFJ12530"/>
    <property type="gene ID" value="SELMODRAFT_123787"/>
</dbReference>
<gene>
    <name evidence="2" type="ORF">SELMODRAFT_123787</name>
</gene>
<dbReference type="InParanoid" id="D8SSR8"/>
<dbReference type="OrthoDB" id="9988524at2759"/>
<dbReference type="FunCoup" id="D8SSR8">
    <property type="interactions" value="1158"/>
</dbReference>
<dbReference type="HOGENOM" id="CLU_048353_0_0_1"/>
<dbReference type="Proteomes" id="UP000001514">
    <property type="component" value="Unassembled WGS sequence"/>
</dbReference>
<dbReference type="STRING" id="88036.D8SSR8"/>
<protein>
    <recommendedName>
        <fullName evidence="1">Serine aminopeptidase S33 domain-containing protein</fullName>
    </recommendedName>
</protein>